<feature type="region of interest" description="Disordered" evidence="1">
    <location>
        <begin position="162"/>
        <end position="325"/>
    </location>
</feature>
<accession>B4G0S6</accession>
<name>B4G0S6_MAIZE</name>
<reference evidence="2" key="1">
    <citation type="journal article" date="2009" name="PLoS Genet.">
        <title>Sequencing, mapping, and analysis of 27,455 maize full-length cDNAs.</title>
        <authorList>
            <person name="Soderlund C."/>
            <person name="Descour A."/>
            <person name="Kudrna D."/>
            <person name="Bomhoff M."/>
            <person name="Boyd L."/>
            <person name="Currie J."/>
            <person name="Angelova A."/>
            <person name="Collura K."/>
            <person name="Wissotski M."/>
            <person name="Ashley E."/>
            <person name="Morrow D."/>
            <person name="Fernandes J."/>
            <person name="Walbot V."/>
            <person name="Yu Y."/>
        </authorList>
    </citation>
    <scope>NUCLEOTIDE SEQUENCE</scope>
    <source>
        <strain evidence="2">B73</strain>
    </source>
</reference>
<feature type="region of interest" description="Disordered" evidence="1">
    <location>
        <begin position="1"/>
        <end position="55"/>
    </location>
</feature>
<sequence length="365" mass="39842">MGPARPEVRRGGRVQRVLRGPAPRAPHRVRERVGDLVRRRQGQERDQYDVPLPGVVPDGEAAAALHQHLLRRRARRPLGRRREGLRRNHLLVHRQPIHDHHRRSRHREVPERGRPTGARLGAAGVRRVDPAGLVLAQERDGQAAEPAAGDLLQLRRPELRAPAQRAAQLHGPGRGRRHRAAARVRGRRGHRLRHGPRRGQRGQGQQRARRPVRGAQRDGRPRRHVLGADGRGRAPERVLDRAAAAAGRAGAGVQRGADPGARGAGAARGAARGVRGRRARGQRHDGGAQATAPAALPRRGHDGEGLDHGAAWPAAALGGGPTLRPLRRVGHDVTWRARRAWGMIAWCNGGTWPVGLALSWSSEPK</sequence>
<proteinExistence type="evidence at transcript level"/>
<feature type="compositionally biased region" description="Basic and acidic residues" evidence="1">
    <location>
        <begin position="1"/>
        <end position="10"/>
    </location>
</feature>
<feature type="compositionally biased region" description="Basic and acidic residues" evidence="1">
    <location>
        <begin position="230"/>
        <end position="240"/>
    </location>
</feature>
<evidence type="ECO:0000256" key="1">
    <source>
        <dbReference type="SAM" id="MobiDB-lite"/>
    </source>
</evidence>
<feature type="region of interest" description="Disordered" evidence="1">
    <location>
        <begin position="97"/>
        <end position="118"/>
    </location>
</feature>
<evidence type="ECO:0000313" key="2">
    <source>
        <dbReference type="EMBL" id="ACF87969.1"/>
    </source>
</evidence>
<feature type="compositionally biased region" description="Basic and acidic residues" evidence="1">
    <location>
        <begin position="31"/>
        <end position="48"/>
    </location>
</feature>
<dbReference type="AlphaFoldDB" id="B4G0S6"/>
<feature type="compositionally biased region" description="Low complexity" evidence="1">
    <location>
        <begin position="241"/>
        <end position="273"/>
    </location>
</feature>
<protein>
    <submittedName>
        <fullName evidence="2">Uncharacterized protein</fullName>
    </submittedName>
</protein>
<organism evidence="2">
    <name type="scientific">Zea mays</name>
    <name type="common">Maize</name>
    <dbReference type="NCBI Taxonomy" id="4577"/>
    <lineage>
        <taxon>Eukaryota</taxon>
        <taxon>Viridiplantae</taxon>
        <taxon>Streptophyta</taxon>
        <taxon>Embryophyta</taxon>
        <taxon>Tracheophyta</taxon>
        <taxon>Spermatophyta</taxon>
        <taxon>Magnoliopsida</taxon>
        <taxon>Liliopsida</taxon>
        <taxon>Poales</taxon>
        <taxon>Poaceae</taxon>
        <taxon>PACMAD clade</taxon>
        <taxon>Panicoideae</taxon>
        <taxon>Andropogonodae</taxon>
        <taxon>Andropogoneae</taxon>
        <taxon>Tripsacinae</taxon>
        <taxon>Zea</taxon>
    </lineage>
</organism>
<feature type="compositionally biased region" description="Basic residues" evidence="1">
    <location>
        <begin position="173"/>
        <end position="200"/>
    </location>
</feature>
<dbReference type="EMBL" id="BT042964">
    <property type="protein sequence ID" value="ACF87969.1"/>
    <property type="molecule type" value="mRNA"/>
</dbReference>